<feature type="transmembrane region" description="Helical" evidence="1">
    <location>
        <begin position="35"/>
        <end position="55"/>
    </location>
</feature>
<dbReference type="AlphaFoldDB" id="A0A4R6BFG8"/>
<dbReference type="Proteomes" id="UP000295310">
    <property type="component" value="Unassembled WGS sequence"/>
</dbReference>
<keyword evidence="1" id="KW-0812">Transmembrane</keyword>
<feature type="transmembrane region" description="Helical" evidence="1">
    <location>
        <begin position="114"/>
        <end position="135"/>
    </location>
</feature>
<gene>
    <name evidence="2" type="ORF">ERX27_01850</name>
</gene>
<accession>A0A4R6BFG8</accession>
<evidence type="ECO:0000256" key="1">
    <source>
        <dbReference type="SAM" id="Phobius"/>
    </source>
</evidence>
<evidence type="ECO:0008006" key="4">
    <source>
        <dbReference type="Google" id="ProtNLM"/>
    </source>
</evidence>
<organism evidence="2 3">
    <name type="scientific">Macrococcus brunensis</name>
    <dbReference type="NCBI Taxonomy" id="198483"/>
    <lineage>
        <taxon>Bacteria</taxon>
        <taxon>Bacillati</taxon>
        <taxon>Bacillota</taxon>
        <taxon>Bacilli</taxon>
        <taxon>Bacillales</taxon>
        <taxon>Staphylococcaceae</taxon>
        <taxon>Macrococcus</taxon>
    </lineage>
</organism>
<protein>
    <recommendedName>
        <fullName evidence="4">DUF805 domain-containing protein</fullName>
    </recommendedName>
</protein>
<keyword evidence="1" id="KW-0472">Membrane</keyword>
<dbReference type="RefSeq" id="WP_133431133.1">
    <property type="nucleotide sequence ID" value="NZ_SCWA01000003.1"/>
</dbReference>
<keyword evidence="3" id="KW-1185">Reference proteome</keyword>
<keyword evidence="1" id="KW-1133">Transmembrane helix</keyword>
<reference evidence="2 3" key="1">
    <citation type="submission" date="2019-01" db="EMBL/GenBank/DDBJ databases">
        <title>Draft genome sequences of the type strains of six Macrococcus species.</title>
        <authorList>
            <person name="Mazhar S."/>
            <person name="Altermann E."/>
            <person name="Hill C."/>
            <person name="Mcauliffe O."/>
        </authorList>
    </citation>
    <scope>NUCLEOTIDE SEQUENCE [LARGE SCALE GENOMIC DNA]</scope>
    <source>
        <strain evidence="2 3">CCM4811</strain>
    </source>
</reference>
<dbReference type="EMBL" id="SCWA01000003">
    <property type="protein sequence ID" value="TDL98540.1"/>
    <property type="molecule type" value="Genomic_DNA"/>
</dbReference>
<evidence type="ECO:0000313" key="3">
    <source>
        <dbReference type="Proteomes" id="UP000295310"/>
    </source>
</evidence>
<proteinExistence type="predicted"/>
<feature type="transmembrane region" description="Helical" evidence="1">
    <location>
        <begin position="141"/>
        <end position="160"/>
    </location>
</feature>
<comment type="caution">
    <text evidence="2">The sequence shown here is derived from an EMBL/GenBank/DDBJ whole genome shotgun (WGS) entry which is preliminary data.</text>
</comment>
<dbReference type="OrthoDB" id="2417798at2"/>
<name>A0A4R6BFG8_9STAP</name>
<sequence>MKNNITWKEAWQDYIRNFFKPKAPISYEMYDKHRWVSVPLLILLLILFFFISYQLDLFDSIDWNQSLEKYHKLKVEQAFLSGLVFTLFLFIFHLTDLTTELRMFHARGKSARDYLIALIVAPIISLLFVYLMYRFEQENQTFFIIIFFYLPSYFNNWRYINNRKADRLRKEY</sequence>
<evidence type="ECO:0000313" key="2">
    <source>
        <dbReference type="EMBL" id="TDL98540.1"/>
    </source>
</evidence>
<feature type="transmembrane region" description="Helical" evidence="1">
    <location>
        <begin position="75"/>
        <end position="94"/>
    </location>
</feature>